<dbReference type="RefSeq" id="WP_068879577.1">
    <property type="nucleotide sequence ID" value="NZ_LNTU01000001.1"/>
</dbReference>
<accession>A0A135HYN8</accession>
<keyword evidence="6" id="KW-0997">Cell inner membrane</keyword>
<proteinExistence type="inferred from homology"/>
<dbReference type="GO" id="GO:0005886">
    <property type="term" value="C:plasma membrane"/>
    <property type="evidence" value="ECO:0007669"/>
    <property type="project" value="UniProtKB-SubCell"/>
</dbReference>
<keyword evidence="10" id="KW-0406">Ion transport</keyword>
<dbReference type="InterPro" id="IPR002523">
    <property type="entry name" value="MgTranspt_CorA/ZnTranspt_ZntB"/>
</dbReference>
<evidence type="ECO:0000256" key="12">
    <source>
        <dbReference type="ARBA" id="ARBA00034269"/>
    </source>
</evidence>
<dbReference type="SUPFAM" id="SSF144083">
    <property type="entry name" value="Magnesium transport protein CorA, transmembrane region"/>
    <property type="match status" value="1"/>
</dbReference>
<comment type="subcellular location">
    <subcellularLocation>
        <location evidence="1">Cell inner membrane</location>
        <topology evidence="1">Multi-pass membrane protein</topology>
    </subcellularLocation>
</comment>
<keyword evidence="11 13" id="KW-0472">Membrane</keyword>
<dbReference type="Proteomes" id="UP000070107">
    <property type="component" value="Unassembled WGS sequence"/>
</dbReference>
<evidence type="ECO:0000256" key="1">
    <source>
        <dbReference type="ARBA" id="ARBA00004429"/>
    </source>
</evidence>
<dbReference type="Gene3D" id="1.20.58.340">
    <property type="entry name" value="Magnesium transport protein CorA, transmembrane region"/>
    <property type="match status" value="1"/>
</dbReference>
<dbReference type="Pfam" id="PF01544">
    <property type="entry name" value="CorA"/>
    <property type="match status" value="1"/>
</dbReference>
<evidence type="ECO:0000256" key="13">
    <source>
        <dbReference type="SAM" id="Phobius"/>
    </source>
</evidence>
<comment type="catalytic activity">
    <reaction evidence="12">
        <text>Mg(2+)(in) = Mg(2+)(out)</text>
        <dbReference type="Rhea" id="RHEA:29827"/>
        <dbReference type="ChEBI" id="CHEBI:18420"/>
    </reaction>
</comment>
<dbReference type="Gene3D" id="3.30.460.20">
    <property type="entry name" value="CorA soluble domain-like"/>
    <property type="match status" value="1"/>
</dbReference>
<evidence type="ECO:0000256" key="4">
    <source>
        <dbReference type="ARBA" id="ARBA00022448"/>
    </source>
</evidence>
<gene>
    <name evidence="14" type="ORF">ATN84_00440</name>
</gene>
<protein>
    <recommendedName>
        <fullName evidence="3">Magnesium transport protein CorA</fullName>
    </recommendedName>
</protein>
<keyword evidence="4" id="KW-0813">Transport</keyword>
<dbReference type="PANTHER" id="PTHR47685">
    <property type="entry name" value="MAGNESIUM TRANSPORT PROTEIN CORA"/>
    <property type="match status" value="1"/>
</dbReference>
<name>A0A135HYN8_9HYPH</name>
<keyword evidence="9 13" id="KW-1133">Transmembrane helix</keyword>
<dbReference type="InterPro" id="IPR045861">
    <property type="entry name" value="CorA_cytoplasmic_dom"/>
</dbReference>
<evidence type="ECO:0000256" key="10">
    <source>
        <dbReference type="ARBA" id="ARBA00023065"/>
    </source>
</evidence>
<dbReference type="SUPFAM" id="SSF143865">
    <property type="entry name" value="CorA soluble domain-like"/>
    <property type="match status" value="1"/>
</dbReference>
<keyword evidence="8" id="KW-0460">Magnesium</keyword>
<reference evidence="14 15" key="1">
    <citation type="submission" date="2015-11" db="EMBL/GenBank/DDBJ databases">
        <title>Draft genome sequence of Paramesorhizobium deserti A-3-E, a strain highly resistant to diverse beta-lactam antibiotics.</title>
        <authorList>
            <person name="Lv R."/>
            <person name="Yang X."/>
            <person name="Fang N."/>
            <person name="Guo J."/>
            <person name="Luo X."/>
            <person name="Peng F."/>
            <person name="Yang R."/>
            <person name="Cui Y."/>
            <person name="Fang C."/>
            <person name="Song Y."/>
        </authorList>
    </citation>
    <scope>NUCLEOTIDE SEQUENCE [LARGE SCALE GENOMIC DNA]</scope>
    <source>
        <strain evidence="14 15">A-3-E</strain>
    </source>
</reference>
<feature type="transmembrane region" description="Helical" evidence="13">
    <location>
        <begin position="272"/>
        <end position="292"/>
    </location>
</feature>
<evidence type="ECO:0000256" key="5">
    <source>
        <dbReference type="ARBA" id="ARBA00022475"/>
    </source>
</evidence>
<evidence type="ECO:0000256" key="2">
    <source>
        <dbReference type="ARBA" id="ARBA00009765"/>
    </source>
</evidence>
<keyword evidence="5" id="KW-1003">Cell membrane</keyword>
<sequence length="330" mass="36801">MIRIYCLDNDHLILVEEEPGSSLPGHALWIDLINPTAEEEKAVEGWLGVDIPTDADMAEIEESSRFYMENGVQYLTVPILYAVDKDHRKTAPVSFVLTPRLLVTVRYSEPRAFTIYIERAMKPGNGLIDAKCNGLSILLGIVEAATDRLADILEGVAEKTEAASQSIFHLRAHERPMTNQDFRRLLTQIGGQGAFLSKVRESLTGVSRLLVYVTANMRASGVGKDKSAWVKSLERDAQSLENYVDFLSNKINFLLDTVVGLISVEQNAIIKIFSVAAVGFMPPTLIASIYGMNFRFMPELAESWGYPMALILMVISAILPLVYFRRKGWL</sequence>
<dbReference type="AlphaFoldDB" id="A0A135HYN8"/>
<dbReference type="GO" id="GO:0015087">
    <property type="term" value="F:cobalt ion transmembrane transporter activity"/>
    <property type="evidence" value="ECO:0007669"/>
    <property type="project" value="TreeGrafter"/>
</dbReference>
<evidence type="ECO:0000256" key="3">
    <source>
        <dbReference type="ARBA" id="ARBA00019439"/>
    </source>
</evidence>
<evidence type="ECO:0000256" key="7">
    <source>
        <dbReference type="ARBA" id="ARBA00022692"/>
    </source>
</evidence>
<organism evidence="14 15">
    <name type="scientific">Paramesorhizobium deserti</name>
    <dbReference type="NCBI Taxonomy" id="1494590"/>
    <lineage>
        <taxon>Bacteria</taxon>
        <taxon>Pseudomonadati</taxon>
        <taxon>Pseudomonadota</taxon>
        <taxon>Alphaproteobacteria</taxon>
        <taxon>Hyphomicrobiales</taxon>
        <taxon>Phyllobacteriaceae</taxon>
        <taxon>Paramesorhizobium</taxon>
    </lineage>
</organism>
<evidence type="ECO:0000256" key="6">
    <source>
        <dbReference type="ARBA" id="ARBA00022519"/>
    </source>
</evidence>
<evidence type="ECO:0000313" key="14">
    <source>
        <dbReference type="EMBL" id="KXF78307.1"/>
    </source>
</evidence>
<evidence type="ECO:0000256" key="8">
    <source>
        <dbReference type="ARBA" id="ARBA00022842"/>
    </source>
</evidence>
<dbReference type="InterPro" id="IPR045863">
    <property type="entry name" value="CorA_TM1_TM2"/>
</dbReference>
<dbReference type="GO" id="GO:0015099">
    <property type="term" value="F:nickel cation transmembrane transporter activity"/>
    <property type="evidence" value="ECO:0007669"/>
    <property type="project" value="TreeGrafter"/>
</dbReference>
<keyword evidence="7 13" id="KW-0812">Transmembrane</keyword>
<keyword evidence="15" id="KW-1185">Reference proteome</keyword>
<comment type="similarity">
    <text evidence="2">Belongs to the CorA metal ion transporter (MIT) (TC 1.A.35) family.</text>
</comment>
<dbReference type="InterPro" id="IPR050829">
    <property type="entry name" value="CorA_MIT"/>
</dbReference>
<dbReference type="STRING" id="1494590.ATN84_00440"/>
<evidence type="ECO:0000256" key="9">
    <source>
        <dbReference type="ARBA" id="ARBA00022989"/>
    </source>
</evidence>
<evidence type="ECO:0000256" key="11">
    <source>
        <dbReference type="ARBA" id="ARBA00023136"/>
    </source>
</evidence>
<dbReference type="EMBL" id="LNTU01000001">
    <property type="protein sequence ID" value="KXF78307.1"/>
    <property type="molecule type" value="Genomic_DNA"/>
</dbReference>
<comment type="caution">
    <text evidence="14">The sequence shown here is derived from an EMBL/GenBank/DDBJ whole genome shotgun (WGS) entry which is preliminary data.</text>
</comment>
<dbReference type="FunFam" id="1.20.58.340:FF:000001">
    <property type="entry name" value="Magnesium transport protein CorA"/>
    <property type="match status" value="1"/>
</dbReference>
<dbReference type="OrthoDB" id="9803416at2"/>
<feature type="transmembrane region" description="Helical" evidence="13">
    <location>
        <begin position="304"/>
        <end position="324"/>
    </location>
</feature>
<dbReference type="PANTHER" id="PTHR47685:SF1">
    <property type="entry name" value="MAGNESIUM TRANSPORT PROTEIN CORA"/>
    <property type="match status" value="1"/>
</dbReference>
<evidence type="ECO:0000313" key="15">
    <source>
        <dbReference type="Proteomes" id="UP000070107"/>
    </source>
</evidence>
<dbReference type="CDD" id="cd12837">
    <property type="entry name" value="EcCorA-like_u1"/>
    <property type="match status" value="1"/>
</dbReference>
<dbReference type="GO" id="GO:0015095">
    <property type="term" value="F:magnesium ion transmembrane transporter activity"/>
    <property type="evidence" value="ECO:0007669"/>
    <property type="project" value="TreeGrafter"/>
</dbReference>